<sequence>MSWGNLGTGAVSARNQGIRVGDVQAGTRRAASVPNLGVVRGSGSPGPGGAGDGLLLSLKRAAAALRDAGIEYALAGGFAAYAHGAAVSTHDVDFVVRERDVEDALAALAGAGMGHLDSPENWLTKVFDGEHLIDLIHTPSGRPVDGALLGRATEMAVGAVYMPVLPATDLVVMRVLAFSETACDFSGFLHVSRSLREQVDWRHVAEETAESPYAYAFLTLLSRLGVIEGGVP</sequence>
<evidence type="ECO:0000313" key="2">
    <source>
        <dbReference type="EMBL" id="MBO2460297.1"/>
    </source>
</evidence>
<reference evidence="2 3" key="1">
    <citation type="submission" date="2021-03" db="EMBL/GenBank/DDBJ databases">
        <title>Actinomadura violae sp. nov., isolated from lichen in Thailand.</title>
        <authorList>
            <person name="Kanchanasin P."/>
            <person name="Saeng-In P."/>
            <person name="Phongsopitanun W."/>
            <person name="Yuki M."/>
            <person name="Kudo T."/>
            <person name="Ohkuma M."/>
            <person name="Tanasupawat S."/>
        </authorList>
    </citation>
    <scope>NUCLEOTIDE SEQUENCE [LARGE SCALE GENOMIC DNA]</scope>
    <source>
        <strain evidence="2 3">LCR2-06</strain>
    </source>
</reference>
<organism evidence="2 3">
    <name type="scientific">Actinomadura violacea</name>
    <dbReference type="NCBI Taxonomy" id="2819934"/>
    <lineage>
        <taxon>Bacteria</taxon>
        <taxon>Bacillati</taxon>
        <taxon>Actinomycetota</taxon>
        <taxon>Actinomycetes</taxon>
        <taxon>Streptosporangiales</taxon>
        <taxon>Thermomonosporaceae</taxon>
        <taxon>Actinomadura</taxon>
    </lineage>
</organism>
<evidence type="ECO:0000313" key="3">
    <source>
        <dbReference type="Proteomes" id="UP000680206"/>
    </source>
</evidence>
<evidence type="ECO:0000259" key="1">
    <source>
        <dbReference type="PROSITE" id="PS50206"/>
    </source>
</evidence>
<dbReference type="EMBL" id="JAGEPF010000013">
    <property type="protein sequence ID" value="MBO2460297.1"/>
    <property type="molecule type" value="Genomic_DNA"/>
</dbReference>
<dbReference type="InterPro" id="IPR001763">
    <property type="entry name" value="Rhodanese-like_dom"/>
</dbReference>
<feature type="domain" description="Rhodanese" evidence="1">
    <location>
        <begin position="60"/>
        <end position="88"/>
    </location>
</feature>
<keyword evidence="3" id="KW-1185">Reference proteome</keyword>
<gene>
    <name evidence="2" type="ORF">J4709_22200</name>
</gene>
<dbReference type="Proteomes" id="UP000680206">
    <property type="component" value="Unassembled WGS sequence"/>
</dbReference>
<dbReference type="Gene3D" id="3.30.460.40">
    <property type="match status" value="1"/>
</dbReference>
<dbReference type="InterPro" id="IPR043519">
    <property type="entry name" value="NT_sf"/>
</dbReference>
<name>A0ABS3RU50_9ACTN</name>
<accession>A0ABS3RU50</accession>
<proteinExistence type="predicted"/>
<protein>
    <submittedName>
        <fullName evidence="2">Nucleotidyltransferase</fullName>
    </submittedName>
</protein>
<dbReference type="Pfam" id="PF14907">
    <property type="entry name" value="NTP_transf_5"/>
    <property type="match status" value="1"/>
</dbReference>
<comment type="caution">
    <text evidence="2">The sequence shown here is derived from an EMBL/GenBank/DDBJ whole genome shotgun (WGS) entry which is preliminary data.</text>
</comment>
<dbReference type="InterPro" id="IPR039498">
    <property type="entry name" value="NTP_transf_5"/>
</dbReference>
<dbReference type="PROSITE" id="PS50206">
    <property type="entry name" value="RHODANESE_3"/>
    <property type="match status" value="1"/>
</dbReference>
<dbReference type="SUPFAM" id="SSF81301">
    <property type="entry name" value="Nucleotidyltransferase"/>
    <property type="match status" value="1"/>
</dbReference>